<keyword evidence="2" id="KW-0812">Transmembrane</keyword>
<evidence type="ECO:0000313" key="4">
    <source>
        <dbReference type="Proteomes" id="UP001524383"/>
    </source>
</evidence>
<evidence type="ECO:0008006" key="5">
    <source>
        <dbReference type="Google" id="ProtNLM"/>
    </source>
</evidence>
<dbReference type="EMBL" id="VOTZ01000001">
    <property type="protein sequence ID" value="MCQ1537519.1"/>
    <property type="molecule type" value="Genomic_DNA"/>
</dbReference>
<protein>
    <recommendedName>
        <fullName evidence="5">DUF1616 domain-containing protein</fullName>
    </recommendedName>
</protein>
<evidence type="ECO:0000256" key="1">
    <source>
        <dbReference type="SAM" id="MobiDB-lite"/>
    </source>
</evidence>
<reference evidence="3 4" key="1">
    <citation type="submission" date="2019-08" db="EMBL/GenBank/DDBJ databases">
        <authorList>
            <person name="Chen S.-C."/>
            <person name="Lai M.-C."/>
            <person name="You Y.-T."/>
        </authorList>
    </citation>
    <scope>NUCLEOTIDE SEQUENCE [LARGE SCALE GENOMIC DNA]</scope>
    <source>
        <strain evidence="3 4">P2F9704a</strain>
    </source>
</reference>
<feature type="compositionally biased region" description="Basic and acidic residues" evidence="1">
    <location>
        <begin position="1"/>
        <end position="10"/>
    </location>
</feature>
<organism evidence="3 4">
    <name type="scientific">Methanocalculus taiwanensis</name>
    <dbReference type="NCBI Taxonomy" id="106207"/>
    <lineage>
        <taxon>Archaea</taxon>
        <taxon>Methanobacteriati</taxon>
        <taxon>Methanobacteriota</taxon>
        <taxon>Stenosarchaea group</taxon>
        <taxon>Methanomicrobia</taxon>
        <taxon>Methanomicrobiales</taxon>
        <taxon>Methanocalculaceae</taxon>
        <taxon>Methanocalculus</taxon>
    </lineage>
</organism>
<keyword evidence="2" id="KW-0472">Membrane</keyword>
<dbReference type="Proteomes" id="UP001524383">
    <property type="component" value="Unassembled WGS sequence"/>
</dbReference>
<accession>A0ABD4TH35</accession>
<keyword evidence="4" id="KW-1185">Reference proteome</keyword>
<dbReference type="AlphaFoldDB" id="A0ABD4TH35"/>
<sequence length="208" mass="23071">MTDDEKKIEEPEVTQDPLNAPVEKPAAAPPPQATHEKETIHEIRYMEKPEEKKKKSSKLKIIGVLVLILLIGVIAIFATLNVTMYAPVQGQSYPYTTTYNVWFPLGKTVTVGGIDMVALSTQDEMMIAVDGQTQKLVVGEDKLISERRAVVKTLGITVIDTNFQIYLTYRGLSDPQTANFFLAVRTSKQVPQFIVNLLIPKEISAVPA</sequence>
<gene>
    <name evidence="3" type="ORF">FTO68_00725</name>
</gene>
<feature type="transmembrane region" description="Helical" evidence="2">
    <location>
        <begin position="61"/>
        <end position="86"/>
    </location>
</feature>
<name>A0ABD4TH35_9EURY</name>
<comment type="caution">
    <text evidence="3">The sequence shown here is derived from an EMBL/GenBank/DDBJ whole genome shotgun (WGS) entry which is preliminary data.</text>
</comment>
<keyword evidence="2" id="KW-1133">Transmembrane helix</keyword>
<proteinExistence type="predicted"/>
<dbReference type="RefSeq" id="WP_255331427.1">
    <property type="nucleotide sequence ID" value="NZ_VOTZ01000001.1"/>
</dbReference>
<evidence type="ECO:0000256" key="2">
    <source>
        <dbReference type="SAM" id="Phobius"/>
    </source>
</evidence>
<evidence type="ECO:0000313" key="3">
    <source>
        <dbReference type="EMBL" id="MCQ1537519.1"/>
    </source>
</evidence>
<feature type="region of interest" description="Disordered" evidence="1">
    <location>
        <begin position="1"/>
        <end position="39"/>
    </location>
</feature>